<gene>
    <name evidence="7" type="ORF">ACE41H_18030</name>
</gene>
<feature type="domain" description="Radical SAM core" evidence="6">
    <location>
        <begin position="14"/>
        <end position="247"/>
    </location>
</feature>
<dbReference type="PROSITE" id="PS51918">
    <property type="entry name" value="RADICAL_SAM"/>
    <property type="match status" value="1"/>
</dbReference>
<dbReference type="SMART" id="SM00729">
    <property type="entry name" value="Elp3"/>
    <property type="match status" value="1"/>
</dbReference>
<protein>
    <submittedName>
        <fullName evidence="7">Radical SAM protein</fullName>
    </submittedName>
</protein>
<evidence type="ECO:0000256" key="3">
    <source>
        <dbReference type="ARBA" id="ARBA00023004"/>
    </source>
</evidence>
<evidence type="ECO:0000313" key="8">
    <source>
        <dbReference type="Proteomes" id="UP001580346"/>
    </source>
</evidence>
<dbReference type="InterPro" id="IPR006638">
    <property type="entry name" value="Elp3/MiaA/NifB-like_rSAM"/>
</dbReference>
<evidence type="ECO:0000256" key="2">
    <source>
        <dbReference type="ARBA" id="ARBA00022723"/>
    </source>
</evidence>
<keyword evidence="1" id="KW-0949">S-adenosyl-L-methionine</keyword>
<evidence type="ECO:0000256" key="5">
    <source>
        <dbReference type="ARBA" id="ARBA00023150"/>
    </source>
</evidence>
<evidence type="ECO:0000256" key="4">
    <source>
        <dbReference type="ARBA" id="ARBA00023014"/>
    </source>
</evidence>
<dbReference type="SUPFAM" id="SSF102114">
    <property type="entry name" value="Radical SAM enzymes"/>
    <property type="match status" value="1"/>
</dbReference>
<dbReference type="InterPro" id="IPR007197">
    <property type="entry name" value="rSAM"/>
</dbReference>
<reference evidence="7 8" key="1">
    <citation type="submission" date="2024-09" db="EMBL/GenBank/DDBJ databases">
        <title>Paenibacillus zeirhizospherea sp. nov., isolated from surface of the maize (Zea mays) roots in a horticulture field, Hungary.</title>
        <authorList>
            <person name="Marton D."/>
            <person name="Farkas M."/>
            <person name="Bedics A."/>
            <person name="Toth E."/>
            <person name="Tancsics A."/>
            <person name="Boka K."/>
            <person name="Maroti G."/>
            <person name="Kriszt B."/>
            <person name="Cserhati M."/>
        </authorList>
    </citation>
    <scope>NUCLEOTIDE SEQUENCE [LARGE SCALE GENOMIC DNA]</scope>
    <source>
        <strain evidence="7 8">KCTC 33519</strain>
    </source>
</reference>
<keyword evidence="4" id="KW-0411">Iron-sulfur</keyword>
<dbReference type="Pfam" id="PF04055">
    <property type="entry name" value="Radical_SAM"/>
    <property type="match status" value="1"/>
</dbReference>
<dbReference type="PANTHER" id="PTHR22960:SF0">
    <property type="entry name" value="MOLYBDENUM COFACTOR BIOSYNTHESIS PROTEIN 1"/>
    <property type="match status" value="1"/>
</dbReference>
<evidence type="ECO:0000256" key="1">
    <source>
        <dbReference type="ARBA" id="ARBA00022691"/>
    </source>
</evidence>
<dbReference type="PANTHER" id="PTHR22960">
    <property type="entry name" value="MOLYBDOPTERIN COFACTOR SYNTHESIS PROTEIN A"/>
    <property type="match status" value="1"/>
</dbReference>
<dbReference type="EMBL" id="JBHHMI010000018">
    <property type="protein sequence ID" value="MFB5268665.1"/>
    <property type="molecule type" value="Genomic_DNA"/>
</dbReference>
<organism evidence="7 8">
    <name type="scientific">Paenibacillus enshidis</name>
    <dbReference type="NCBI Taxonomy" id="1458439"/>
    <lineage>
        <taxon>Bacteria</taxon>
        <taxon>Bacillati</taxon>
        <taxon>Bacillota</taxon>
        <taxon>Bacilli</taxon>
        <taxon>Bacillales</taxon>
        <taxon>Paenibacillaceae</taxon>
        <taxon>Paenibacillus</taxon>
    </lineage>
</organism>
<dbReference type="RefSeq" id="WP_375356914.1">
    <property type="nucleotide sequence ID" value="NZ_JBHHMI010000018.1"/>
</dbReference>
<dbReference type="SFLD" id="SFLDG01067">
    <property type="entry name" value="SPASM/twitch_domain_containing"/>
    <property type="match status" value="1"/>
</dbReference>
<accession>A0ABV5AWT0</accession>
<dbReference type="Gene3D" id="3.20.20.70">
    <property type="entry name" value="Aldolase class I"/>
    <property type="match status" value="1"/>
</dbReference>
<proteinExistence type="predicted"/>
<keyword evidence="3" id="KW-0408">Iron</keyword>
<evidence type="ECO:0000313" key="7">
    <source>
        <dbReference type="EMBL" id="MFB5268665.1"/>
    </source>
</evidence>
<evidence type="ECO:0000259" key="6">
    <source>
        <dbReference type="PROSITE" id="PS51918"/>
    </source>
</evidence>
<sequence length="345" mass="39271">MNHAELLKEFDFFKVRDGRFRISLTSTCNARCWFCHNEGAVPPIEVENNKELQHKKHICSAEEYIMLVKGLIRLGISRLYFTGGEPLISPKLEPILATIPPHDPESFKVILATNGVLLNKKIHELKNKPIDKVKISLHAFSDESMWNVERLSCIEEVKESIRTARSIFPEVEINTLLMPENQHEILDIIQFARELKIDIEILELVWTDYNRPTYTDKRLSTNDLASELVLLGGNEKLSTPGIGVNLKIIEFENSSVKLMDNSLGSSYVGTCQTCSLRSACIEGFWSIRVDPEGYAQPCLLRTDLRVDLKPHLQKEGDLESFIPLWIGAFMKGEPMPDIFLEEGVF</sequence>
<dbReference type="Proteomes" id="UP001580346">
    <property type="component" value="Unassembled WGS sequence"/>
</dbReference>
<dbReference type="InterPro" id="IPR050105">
    <property type="entry name" value="MoCo_biosynth_MoaA/MoaC"/>
</dbReference>
<name>A0ABV5AWT0_9BACL</name>
<dbReference type="SFLD" id="SFLDS00029">
    <property type="entry name" value="Radical_SAM"/>
    <property type="match status" value="1"/>
</dbReference>
<keyword evidence="5" id="KW-0501">Molybdenum cofactor biosynthesis</keyword>
<dbReference type="InterPro" id="IPR058240">
    <property type="entry name" value="rSAM_sf"/>
</dbReference>
<keyword evidence="2" id="KW-0479">Metal-binding</keyword>
<keyword evidence="8" id="KW-1185">Reference proteome</keyword>
<dbReference type="CDD" id="cd01335">
    <property type="entry name" value="Radical_SAM"/>
    <property type="match status" value="1"/>
</dbReference>
<dbReference type="InterPro" id="IPR013785">
    <property type="entry name" value="Aldolase_TIM"/>
</dbReference>
<comment type="caution">
    <text evidence="7">The sequence shown here is derived from an EMBL/GenBank/DDBJ whole genome shotgun (WGS) entry which is preliminary data.</text>
</comment>